<feature type="active site" description="Charge relay system" evidence="6">
    <location>
        <position position="71"/>
    </location>
</feature>
<dbReference type="EC" id="4.-.-.-" evidence="5"/>
<feature type="binding site" evidence="7">
    <location>
        <position position="14"/>
    </location>
    <ligand>
        <name>Zn(2+)</name>
        <dbReference type="ChEBI" id="CHEBI:29105"/>
    </ligand>
</feature>
<dbReference type="AlphaFoldDB" id="A0A367FVI6"/>
<dbReference type="InterPro" id="IPR038418">
    <property type="entry name" value="6-PTP_synth/QueD_sf"/>
</dbReference>
<organism evidence="8 9">
    <name type="scientific">Blautia obeum</name>
    <dbReference type="NCBI Taxonomy" id="40520"/>
    <lineage>
        <taxon>Bacteria</taxon>
        <taxon>Bacillati</taxon>
        <taxon>Bacillota</taxon>
        <taxon>Clostridia</taxon>
        <taxon>Lachnospirales</taxon>
        <taxon>Lachnospiraceae</taxon>
        <taxon>Blautia</taxon>
    </lineage>
</organism>
<feature type="active site" description="Proton acceptor" evidence="6">
    <location>
        <position position="23"/>
    </location>
</feature>
<keyword evidence="5" id="KW-0671">Queuosine biosynthesis</keyword>
<dbReference type="EMBL" id="PSQG01000024">
    <property type="protein sequence ID" value="RCH42278.1"/>
    <property type="molecule type" value="Genomic_DNA"/>
</dbReference>
<dbReference type="GO" id="GO:0070497">
    <property type="term" value="F:6-carboxytetrahydropterin synthase activity"/>
    <property type="evidence" value="ECO:0007669"/>
    <property type="project" value="UniProtKB-EC"/>
</dbReference>
<evidence type="ECO:0000256" key="6">
    <source>
        <dbReference type="PIRSR" id="PIRSR006113-1"/>
    </source>
</evidence>
<evidence type="ECO:0000256" key="7">
    <source>
        <dbReference type="PIRSR" id="PIRSR006113-2"/>
    </source>
</evidence>
<dbReference type="NCBIfam" id="TIGR03367">
    <property type="entry name" value="queuosine_QueD"/>
    <property type="match status" value="1"/>
</dbReference>
<evidence type="ECO:0000256" key="3">
    <source>
        <dbReference type="ARBA" id="ARBA00018141"/>
    </source>
</evidence>
<dbReference type="Gene3D" id="3.30.479.10">
    <property type="entry name" value="6-pyruvoyl tetrahydropterin synthase/QueD"/>
    <property type="match status" value="1"/>
</dbReference>
<evidence type="ECO:0000256" key="5">
    <source>
        <dbReference type="PIRNR" id="PIRNR006113"/>
    </source>
</evidence>
<comment type="caution">
    <text evidence="8">The sequence shown here is derived from an EMBL/GenBank/DDBJ whole genome shotgun (WGS) entry which is preliminary data.</text>
</comment>
<evidence type="ECO:0000256" key="4">
    <source>
        <dbReference type="ARBA" id="ARBA00048807"/>
    </source>
</evidence>
<dbReference type="InterPro" id="IPR007115">
    <property type="entry name" value="6-PTP_synth/QueD"/>
</dbReference>
<name>A0A367FVI6_9FIRM</name>
<comment type="similarity">
    <text evidence="2 5">Belongs to the PTPS family. QueD subfamily.</text>
</comment>
<dbReference type="PANTHER" id="PTHR12589">
    <property type="entry name" value="PYRUVOYL TETRAHYDROBIOPTERIN SYNTHASE"/>
    <property type="match status" value="1"/>
</dbReference>
<evidence type="ECO:0000256" key="2">
    <source>
        <dbReference type="ARBA" id="ARBA00008900"/>
    </source>
</evidence>
<dbReference type="PANTHER" id="PTHR12589:SF8">
    <property type="entry name" value="6-CARBOXY-5,6,7,8-TETRAHYDROPTERIN SYNTHASE"/>
    <property type="match status" value="1"/>
</dbReference>
<evidence type="ECO:0000313" key="9">
    <source>
        <dbReference type="Proteomes" id="UP000253208"/>
    </source>
</evidence>
<dbReference type="RefSeq" id="WP_092071623.1">
    <property type="nucleotide sequence ID" value="NZ_PSQG01000024.1"/>
</dbReference>
<dbReference type="Proteomes" id="UP000253208">
    <property type="component" value="Unassembled WGS sequence"/>
</dbReference>
<keyword evidence="5 7" id="KW-0479">Metal-binding</keyword>
<protein>
    <recommendedName>
        <fullName evidence="3 5">6-carboxy-5,6,7,8-tetrahydropterin synthase</fullName>
        <ecNumber evidence="5">4.-.-.-</ecNumber>
    </recommendedName>
</protein>
<accession>A0A367FVI6</accession>
<evidence type="ECO:0000256" key="1">
    <source>
        <dbReference type="ARBA" id="ARBA00005061"/>
    </source>
</evidence>
<dbReference type="GO" id="GO:0046872">
    <property type="term" value="F:metal ion binding"/>
    <property type="evidence" value="ECO:0007669"/>
    <property type="project" value="UniProtKB-KW"/>
</dbReference>
<reference evidence="8 9" key="1">
    <citation type="submission" date="2018-02" db="EMBL/GenBank/DDBJ databases">
        <title>Complete genome sequencing of Faecalibacterium prausnitzii strains isolated from the human gut.</title>
        <authorList>
            <person name="Fitzgerald B.C."/>
            <person name="Shkoporov A.N."/>
            <person name="Ross P.R."/>
            <person name="Hill C."/>
        </authorList>
    </citation>
    <scope>NUCLEOTIDE SEQUENCE [LARGE SCALE GENOMIC DNA]</scope>
    <source>
        <strain evidence="8 9">APC942/31-1</strain>
    </source>
</reference>
<keyword evidence="5" id="KW-0456">Lyase</keyword>
<dbReference type="GO" id="GO:0008616">
    <property type="term" value="P:tRNA queuosine(34) biosynthetic process"/>
    <property type="evidence" value="ECO:0007669"/>
    <property type="project" value="UniProtKB-KW"/>
</dbReference>
<feature type="binding site" evidence="7">
    <location>
        <position position="29"/>
    </location>
    <ligand>
        <name>Zn(2+)</name>
        <dbReference type="ChEBI" id="CHEBI:29105"/>
    </ligand>
</feature>
<feature type="active site" description="Charge relay system" evidence="6">
    <location>
        <position position="129"/>
    </location>
</feature>
<comment type="pathway">
    <text evidence="1 5">Purine metabolism; 7-cyano-7-deazaguanine biosynthesis.</text>
</comment>
<dbReference type="UniPathway" id="UPA00391"/>
<gene>
    <name evidence="8" type="primary">queD</name>
    <name evidence="8" type="ORF">C4886_14605</name>
</gene>
<feature type="binding site" evidence="7">
    <location>
        <position position="27"/>
    </location>
    <ligand>
        <name>Zn(2+)</name>
        <dbReference type="ChEBI" id="CHEBI:29105"/>
    </ligand>
</feature>
<keyword evidence="5 7" id="KW-0862">Zinc</keyword>
<evidence type="ECO:0000313" key="8">
    <source>
        <dbReference type="EMBL" id="RCH42278.1"/>
    </source>
</evidence>
<dbReference type="PIRSF" id="PIRSF006113">
    <property type="entry name" value="PTP_synth"/>
    <property type="match status" value="1"/>
</dbReference>
<dbReference type="Pfam" id="PF01242">
    <property type="entry name" value="PTPS"/>
    <property type="match status" value="1"/>
</dbReference>
<dbReference type="SUPFAM" id="SSF55620">
    <property type="entry name" value="Tetrahydrobiopterin biosynthesis enzymes-like"/>
    <property type="match status" value="1"/>
</dbReference>
<proteinExistence type="inferred from homology"/>
<comment type="catalytic activity">
    <reaction evidence="4 5">
        <text>7,8-dihydroneopterin 3'-triphosphate + H2O = 6-carboxy-5,6,7,8-tetrahydropterin + triphosphate + acetaldehyde + 2 H(+)</text>
        <dbReference type="Rhea" id="RHEA:27966"/>
        <dbReference type="ChEBI" id="CHEBI:15343"/>
        <dbReference type="ChEBI" id="CHEBI:15377"/>
        <dbReference type="ChEBI" id="CHEBI:15378"/>
        <dbReference type="ChEBI" id="CHEBI:18036"/>
        <dbReference type="ChEBI" id="CHEBI:58462"/>
        <dbReference type="ChEBI" id="CHEBI:61032"/>
        <dbReference type="EC" id="4.1.2.50"/>
    </reaction>
</comment>
<comment type="cofactor">
    <cofactor evidence="5 7">
        <name>Zn(2+)</name>
        <dbReference type="ChEBI" id="CHEBI:29105"/>
    </cofactor>
    <text evidence="5 7">Binds 1 zinc ion per subunit.</text>
</comment>
<sequence length="149" mass="17485">MYQLKTEADFDSAHFLSGYTGKCSNIHGHRWHVEIEIESQKLEKNGQERGMLVDFGDLKKDLRELADSMDHTLIYEENTLRPKTLEALDEEGFHLVKVPFRPTAENFSEYFFRKMEEKGYPVKRAVVYETPNNCAAYRETEEETEAVWL</sequence>